<comment type="catalytic activity">
    <reaction evidence="8">
        <text>Selective cleavage of 103-Arg-|-Ser-104 and 124-Ile-|-Ile-125 bonds in Limulus clotting factor B to form activated factor B. Cleavage of -Pro-Arg-|-Xaa- bonds in synthetic substrates.</text>
        <dbReference type="EC" id="3.4.21.84"/>
    </reaction>
</comment>
<dbReference type="PANTHER" id="PTHR24252">
    <property type="entry name" value="ACROSIN-RELATED"/>
    <property type="match status" value="1"/>
</dbReference>
<dbReference type="InterPro" id="IPR018114">
    <property type="entry name" value="TRYPSIN_HIS"/>
</dbReference>
<dbReference type="InterPro" id="IPR009003">
    <property type="entry name" value="Peptidase_S1_PA"/>
</dbReference>
<dbReference type="GO" id="GO:0006508">
    <property type="term" value="P:proteolysis"/>
    <property type="evidence" value="ECO:0007669"/>
    <property type="project" value="UniProtKB-KW"/>
</dbReference>
<evidence type="ECO:0000256" key="11">
    <source>
        <dbReference type="SAM" id="SignalP"/>
    </source>
</evidence>
<evidence type="ECO:0000256" key="7">
    <source>
        <dbReference type="ARBA" id="ARBA00023157"/>
    </source>
</evidence>
<dbReference type="InterPro" id="IPR001314">
    <property type="entry name" value="Peptidase_S1A"/>
</dbReference>
<dbReference type="InterPro" id="IPR043504">
    <property type="entry name" value="Peptidase_S1_PA_chymotrypsin"/>
</dbReference>
<dbReference type="PRINTS" id="PR00722">
    <property type="entry name" value="CHYMOTRYPSIN"/>
</dbReference>
<dbReference type="FunFam" id="2.40.10.10:FF:000120">
    <property type="entry name" value="Putative serine protease"/>
    <property type="match status" value="1"/>
</dbReference>
<dbReference type="GO" id="GO:0042381">
    <property type="term" value="P:hemolymph coagulation"/>
    <property type="evidence" value="ECO:0007669"/>
    <property type="project" value="UniProtKB-KW"/>
</dbReference>
<keyword evidence="3 11" id="KW-0732">Signal</keyword>
<organism evidence="13 14">
    <name type="scientific">Halocaridina rubra</name>
    <name type="common">Hawaiian red shrimp</name>
    <dbReference type="NCBI Taxonomy" id="373956"/>
    <lineage>
        <taxon>Eukaryota</taxon>
        <taxon>Metazoa</taxon>
        <taxon>Ecdysozoa</taxon>
        <taxon>Arthropoda</taxon>
        <taxon>Crustacea</taxon>
        <taxon>Multicrustacea</taxon>
        <taxon>Malacostraca</taxon>
        <taxon>Eumalacostraca</taxon>
        <taxon>Eucarida</taxon>
        <taxon>Decapoda</taxon>
        <taxon>Pleocyemata</taxon>
        <taxon>Caridea</taxon>
        <taxon>Atyoidea</taxon>
        <taxon>Atyidae</taxon>
        <taxon>Halocaridina</taxon>
    </lineage>
</organism>
<sequence length="476" mass="53006">MKRRECFITIIILWCVIFHSFVDAFEDGARERRGLGFLRNRLRQGGIADVKPVEQPLPHFGTNATKYMRVGDSSGAFGSSSQSSIFGAQECDTTYVMEGGQSVALYSRHDRYSYSCKQTFKSVNADATKLSLTCYDFSLKFNCFFESLTVTADGSKMVYCRNNKVPNMNATEIIVEYKRNLLGFFGGYVCVIMAEFTASTRDAEGAAEGDDDEMSCGVTAAMEAEKENDNTRVVGGKNAEMGAHPWMTYLKMYVGSYMYEYRCGGSLISKSHILTAAHCLFGYDIRKIDVYLGKHDVSNLNEPGQAMFTTLDYVTHEAYDDYLVINDIAIVYLGQEVEYSHSIRPICLPTADFTLTNNKVTATGWGAVSYGGFEATILQEVGLTVQDNSECERDWQIKFSDNTFAIFDNQMCAKDRGKDTCSGDSGGPLSHMDADRWMLVGLTSYGYKCADPDVGGVYTRVSEYIDWINAKMAINP</sequence>
<evidence type="ECO:0000313" key="13">
    <source>
        <dbReference type="EMBL" id="KAK7067054.1"/>
    </source>
</evidence>
<evidence type="ECO:0000256" key="1">
    <source>
        <dbReference type="ARBA" id="ARBA00022659"/>
    </source>
</evidence>
<dbReference type="InterPro" id="IPR001254">
    <property type="entry name" value="Trypsin_dom"/>
</dbReference>
<feature type="signal peptide" evidence="11">
    <location>
        <begin position="1"/>
        <end position="24"/>
    </location>
</feature>
<dbReference type="PROSITE" id="PS00134">
    <property type="entry name" value="TRYPSIN_HIS"/>
    <property type="match status" value="1"/>
</dbReference>
<keyword evidence="2 10" id="KW-0645">Protease</keyword>
<dbReference type="Gene3D" id="2.40.10.10">
    <property type="entry name" value="Trypsin-like serine proteases"/>
    <property type="match status" value="1"/>
</dbReference>
<evidence type="ECO:0000259" key="12">
    <source>
        <dbReference type="PROSITE" id="PS50240"/>
    </source>
</evidence>
<proteinExistence type="predicted"/>
<reference evidence="13 14" key="1">
    <citation type="submission" date="2023-11" db="EMBL/GenBank/DDBJ databases">
        <title>Halocaridina rubra genome assembly.</title>
        <authorList>
            <person name="Smith C."/>
        </authorList>
    </citation>
    <scope>NUCLEOTIDE SEQUENCE [LARGE SCALE GENOMIC DNA]</scope>
    <source>
        <strain evidence="13">EP-1</strain>
        <tissue evidence="13">Whole</tissue>
    </source>
</reference>
<dbReference type="Proteomes" id="UP001381693">
    <property type="component" value="Unassembled WGS sequence"/>
</dbReference>
<evidence type="ECO:0000256" key="5">
    <source>
        <dbReference type="ARBA" id="ARBA00022820"/>
    </source>
</evidence>
<dbReference type="PROSITE" id="PS50240">
    <property type="entry name" value="TRYPSIN_DOM"/>
    <property type="match status" value="1"/>
</dbReference>
<dbReference type="EC" id="3.4.21.84" evidence="9"/>
<dbReference type="AlphaFoldDB" id="A0AAN8WVA2"/>
<protein>
    <recommendedName>
        <fullName evidence="9">limulus clotting factor C</fullName>
        <ecNumber evidence="9">3.4.21.84</ecNumber>
    </recommendedName>
</protein>
<feature type="chain" id="PRO_5042988661" description="limulus clotting factor C" evidence="11">
    <location>
        <begin position="25"/>
        <end position="476"/>
    </location>
</feature>
<evidence type="ECO:0000256" key="10">
    <source>
        <dbReference type="RuleBase" id="RU363034"/>
    </source>
</evidence>
<evidence type="ECO:0000256" key="3">
    <source>
        <dbReference type="ARBA" id="ARBA00022729"/>
    </source>
</evidence>
<dbReference type="EMBL" id="JAXCGZ010018937">
    <property type="protein sequence ID" value="KAK7067054.1"/>
    <property type="molecule type" value="Genomic_DNA"/>
</dbReference>
<evidence type="ECO:0000256" key="6">
    <source>
        <dbReference type="ARBA" id="ARBA00022825"/>
    </source>
</evidence>
<dbReference type="InterPro" id="IPR033116">
    <property type="entry name" value="TRYPSIN_SER"/>
</dbReference>
<keyword evidence="6 10" id="KW-0720">Serine protease</keyword>
<evidence type="ECO:0000256" key="8">
    <source>
        <dbReference type="ARBA" id="ARBA00052079"/>
    </source>
</evidence>
<accession>A0AAN8WVA2</accession>
<name>A0AAN8WVA2_HALRR</name>
<dbReference type="PANTHER" id="PTHR24252:SF7">
    <property type="entry name" value="HYALIN"/>
    <property type="match status" value="1"/>
</dbReference>
<gene>
    <name evidence="13" type="primary">CLIPD1_4</name>
    <name evidence="13" type="ORF">SK128_015326</name>
</gene>
<dbReference type="GO" id="GO:0004252">
    <property type="term" value="F:serine-type endopeptidase activity"/>
    <property type="evidence" value="ECO:0007669"/>
    <property type="project" value="InterPro"/>
</dbReference>
<feature type="domain" description="Peptidase S1" evidence="12">
    <location>
        <begin position="233"/>
        <end position="473"/>
    </location>
</feature>
<comment type="caution">
    <text evidence="13">The sequence shown here is derived from an EMBL/GenBank/DDBJ whole genome shotgun (WGS) entry which is preliminary data.</text>
</comment>
<evidence type="ECO:0000313" key="14">
    <source>
        <dbReference type="Proteomes" id="UP001381693"/>
    </source>
</evidence>
<keyword evidence="5" id="KW-0353">Hemolymph clotting</keyword>
<keyword evidence="7" id="KW-1015">Disulfide bond</keyword>
<dbReference type="SMART" id="SM00020">
    <property type="entry name" value="Tryp_SPc"/>
    <property type="match status" value="1"/>
</dbReference>
<keyword evidence="14" id="KW-1185">Reference proteome</keyword>
<dbReference type="SUPFAM" id="SSF50494">
    <property type="entry name" value="Trypsin-like serine proteases"/>
    <property type="match status" value="1"/>
</dbReference>
<keyword evidence="1" id="KW-0768">Sushi</keyword>
<evidence type="ECO:0000256" key="9">
    <source>
        <dbReference type="ARBA" id="ARBA00066707"/>
    </source>
</evidence>
<dbReference type="PROSITE" id="PS00135">
    <property type="entry name" value="TRYPSIN_SER"/>
    <property type="match status" value="1"/>
</dbReference>
<evidence type="ECO:0000256" key="4">
    <source>
        <dbReference type="ARBA" id="ARBA00022801"/>
    </source>
</evidence>
<dbReference type="Pfam" id="PF00089">
    <property type="entry name" value="Trypsin"/>
    <property type="match status" value="1"/>
</dbReference>
<evidence type="ECO:0000256" key="2">
    <source>
        <dbReference type="ARBA" id="ARBA00022670"/>
    </source>
</evidence>
<dbReference type="CDD" id="cd00190">
    <property type="entry name" value="Tryp_SPc"/>
    <property type="match status" value="1"/>
</dbReference>
<keyword evidence="4 10" id="KW-0378">Hydrolase</keyword>